<comment type="catalytic activity">
    <reaction evidence="16 17">
        <text>a ubiquinone + NADH + 5 H(+)(in) = a ubiquinol + NAD(+) + 4 H(+)(out)</text>
        <dbReference type="Rhea" id="RHEA:29091"/>
        <dbReference type="Rhea" id="RHEA-COMP:9565"/>
        <dbReference type="Rhea" id="RHEA-COMP:9566"/>
        <dbReference type="ChEBI" id="CHEBI:15378"/>
        <dbReference type="ChEBI" id="CHEBI:16389"/>
        <dbReference type="ChEBI" id="CHEBI:17976"/>
        <dbReference type="ChEBI" id="CHEBI:57540"/>
        <dbReference type="ChEBI" id="CHEBI:57945"/>
        <dbReference type="EC" id="7.1.1.2"/>
    </reaction>
</comment>
<keyword evidence="10 17" id="KW-0249">Electron transport</keyword>
<feature type="transmembrane region" description="Helical" evidence="17">
    <location>
        <begin position="110"/>
        <end position="132"/>
    </location>
</feature>
<keyword evidence="8 17" id="KW-0812">Transmembrane</keyword>
<feature type="transmembrane region" description="Helical" evidence="17">
    <location>
        <begin position="298"/>
        <end position="322"/>
    </location>
</feature>
<evidence type="ECO:0000256" key="7">
    <source>
        <dbReference type="ARBA" id="ARBA00022660"/>
    </source>
</evidence>
<evidence type="ECO:0000256" key="12">
    <source>
        <dbReference type="ARBA" id="ARBA00023027"/>
    </source>
</evidence>
<comment type="similarity">
    <text evidence="3 17">Belongs to the complex I subunit 4 family.</text>
</comment>
<dbReference type="PANTHER" id="PTHR43507:SF20">
    <property type="entry name" value="NADH-UBIQUINONE OXIDOREDUCTASE CHAIN 4"/>
    <property type="match status" value="1"/>
</dbReference>
<dbReference type="InterPro" id="IPR001750">
    <property type="entry name" value="ND/Mrp_TM"/>
</dbReference>
<evidence type="ECO:0000256" key="13">
    <source>
        <dbReference type="ARBA" id="ARBA00023075"/>
    </source>
</evidence>
<dbReference type="GO" id="GO:0048039">
    <property type="term" value="F:ubiquinone binding"/>
    <property type="evidence" value="ECO:0007669"/>
    <property type="project" value="TreeGrafter"/>
</dbReference>
<evidence type="ECO:0000256" key="2">
    <source>
        <dbReference type="ARBA" id="ARBA00004225"/>
    </source>
</evidence>
<proteinExistence type="inferred from homology"/>
<reference evidence="20" key="1">
    <citation type="journal article" date="2018" name="Zool Syst">
        <title>The complete mitochondrial genome of Oreta fuscopurpurea (Lepidoptera: Drepanidae) and its phylogenetic implications.</title>
        <authorList>
            <person name="Zhu X."/>
            <person name="Wang Z."/>
            <person name="Hao J."/>
        </authorList>
    </citation>
    <scope>NUCLEOTIDE SEQUENCE</scope>
</reference>
<feature type="transmembrane region" description="Helical" evidence="17">
    <location>
        <begin position="381"/>
        <end position="401"/>
    </location>
</feature>
<dbReference type="GO" id="GO:0042773">
    <property type="term" value="P:ATP synthesis coupled electron transport"/>
    <property type="evidence" value="ECO:0007669"/>
    <property type="project" value="InterPro"/>
</dbReference>
<comment type="function">
    <text evidence="1">Core subunit of the mitochondrial membrane respiratory chain NADH dehydrogenase (Complex I) that is believed to belong to the minimal assembly required for catalysis. Complex I functions in the transfer of electrons from NADH to the respiratory chain. The immediate electron acceptor for the enzyme is believed to be ubiquinone.</text>
</comment>
<dbReference type="EC" id="7.1.1.2" evidence="4 17"/>
<evidence type="ECO:0000256" key="1">
    <source>
        <dbReference type="ARBA" id="ARBA00003257"/>
    </source>
</evidence>
<keyword evidence="6 17" id="KW-0813">Transport</keyword>
<feature type="transmembrane region" description="Helical" evidence="17">
    <location>
        <begin position="82"/>
        <end position="104"/>
    </location>
</feature>
<evidence type="ECO:0000256" key="9">
    <source>
        <dbReference type="ARBA" id="ARBA00022967"/>
    </source>
</evidence>
<dbReference type="InterPro" id="IPR003918">
    <property type="entry name" value="NADH_UbQ_OxRdtase"/>
</dbReference>
<evidence type="ECO:0000256" key="6">
    <source>
        <dbReference type="ARBA" id="ARBA00022448"/>
    </source>
</evidence>
<dbReference type="PRINTS" id="PR01437">
    <property type="entry name" value="NUOXDRDTASE4"/>
</dbReference>
<evidence type="ECO:0000256" key="3">
    <source>
        <dbReference type="ARBA" id="ARBA00009025"/>
    </source>
</evidence>
<dbReference type="GO" id="GO:0008137">
    <property type="term" value="F:NADH dehydrogenase (ubiquinone) activity"/>
    <property type="evidence" value="ECO:0007669"/>
    <property type="project" value="UniProtKB-UniRule"/>
</dbReference>
<keyword evidence="13 17" id="KW-0830">Ubiquinone</keyword>
<dbReference type="InterPro" id="IPR000260">
    <property type="entry name" value="NADH4_N"/>
</dbReference>
<evidence type="ECO:0000256" key="10">
    <source>
        <dbReference type="ARBA" id="ARBA00022982"/>
    </source>
</evidence>
<dbReference type="GO" id="GO:0015990">
    <property type="term" value="P:electron transport coupled proton transport"/>
    <property type="evidence" value="ECO:0007669"/>
    <property type="project" value="TreeGrafter"/>
</dbReference>
<feature type="transmembrane region" description="Helical" evidence="17">
    <location>
        <begin position="57"/>
        <end position="75"/>
    </location>
</feature>
<name>A0A6G7IT35_9NEOP</name>
<dbReference type="PANTHER" id="PTHR43507">
    <property type="entry name" value="NADH-UBIQUINONE OXIDOREDUCTASE CHAIN 4"/>
    <property type="match status" value="1"/>
</dbReference>
<feature type="transmembrane region" description="Helical" evidence="17">
    <location>
        <begin position="273"/>
        <end position="292"/>
    </location>
</feature>
<comment type="function">
    <text evidence="17">Core subunit of the mitochondrial membrane respiratory chain NADH dehydrogenase (Complex I) which catalyzes electron transfer from NADH through the respiratory chain, using ubiquinone as an electron acceptor. Essential for the catalytic activity and assembly of complex I.</text>
</comment>
<feature type="transmembrane region" description="Helical" evidence="17">
    <location>
        <begin position="216"/>
        <end position="235"/>
    </location>
</feature>
<evidence type="ECO:0000259" key="18">
    <source>
        <dbReference type="Pfam" id="PF00361"/>
    </source>
</evidence>
<feature type="transmembrane region" description="Helical" evidence="17">
    <location>
        <begin position="139"/>
        <end position="162"/>
    </location>
</feature>
<feature type="domain" description="NADH:quinone oxidoreductase/Mrp antiporter transmembrane" evidence="18">
    <location>
        <begin position="107"/>
        <end position="389"/>
    </location>
</feature>
<feature type="transmembrane region" description="Helical" evidence="17">
    <location>
        <begin position="422"/>
        <end position="445"/>
    </location>
</feature>
<dbReference type="EMBL" id="MG572766">
    <property type="protein sequence ID" value="QII41358.1"/>
    <property type="molecule type" value="Genomic_DNA"/>
</dbReference>
<protein>
    <recommendedName>
        <fullName evidence="5 17">NADH-ubiquinone oxidoreductase chain 4</fullName>
        <ecNumber evidence="4 17">7.1.1.2</ecNumber>
    </recommendedName>
</protein>
<feature type="transmembrane region" description="Helical" evidence="17">
    <location>
        <begin position="247"/>
        <end position="266"/>
    </location>
</feature>
<gene>
    <name evidence="20" type="primary">ND4</name>
</gene>
<keyword evidence="7 17" id="KW-0679">Respiratory chain</keyword>
<geneLocation type="mitochondrion" evidence="20"/>
<dbReference type="GO" id="GO:0031966">
    <property type="term" value="C:mitochondrial membrane"/>
    <property type="evidence" value="ECO:0007669"/>
    <property type="project" value="UniProtKB-SubCell"/>
</dbReference>
<evidence type="ECO:0000256" key="8">
    <source>
        <dbReference type="ARBA" id="ARBA00022692"/>
    </source>
</evidence>
<comment type="subcellular location">
    <subcellularLocation>
        <location evidence="2 17">Mitochondrion membrane</location>
        <topology evidence="2 17">Multi-pass membrane protein</topology>
    </subcellularLocation>
</comment>
<sequence length="446" mass="52031">MMKFLFMMIFMMPLCFLKEMFWMVQMSLLLLMFLYMNSTIMVSNFSNLSYMYGCDVMSYGLILLSIWICSLMIMASENLFKFNYYISFFLFNVIFLLIMLYMTFSVMNLFLFYMFFEGSLIPTLMLIVGWGYQPERIQAGLYLLFYTLFASLPLLMGIFYLFESQNFLMMYFLKFLNLNLSLLYFCMLMAFLVKMPMYFVHLWLPKAHVEAPVSGSMILAGIMLKLGGYGLLRLMIMIQEISLKMNFLWVIISLIGGFYISLKCFCQVDIKSLIAYSSVAHMSIVIGGIMTMNNWGFIGAYILMIGHGLCSSGMFCLANISYERFHSRSLFINKGMMNFMPSMSLWWFLLMSSNMAAPPSLNLMGEISLINSLLSWSSLSMIMLMLISFFSAGYSLYLYSYTQHGKFYSGLYSYYTGVSREYLILMLHWLPLNIIILKIDFSMIWF</sequence>
<evidence type="ECO:0000259" key="19">
    <source>
        <dbReference type="Pfam" id="PF01059"/>
    </source>
</evidence>
<evidence type="ECO:0000256" key="15">
    <source>
        <dbReference type="ARBA" id="ARBA00023136"/>
    </source>
</evidence>
<dbReference type="Pfam" id="PF01059">
    <property type="entry name" value="Oxidored_q5_N"/>
    <property type="match status" value="1"/>
</dbReference>
<accession>A0A6G7IT35</accession>
<evidence type="ECO:0000256" key="11">
    <source>
        <dbReference type="ARBA" id="ARBA00022989"/>
    </source>
</evidence>
<feature type="transmembrane region" description="Helical" evidence="17">
    <location>
        <begin position="182"/>
        <end position="204"/>
    </location>
</feature>
<dbReference type="Pfam" id="PF00361">
    <property type="entry name" value="Proton_antipo_M"/>
    <property type="match status" value="1"/>
</dbReference>
<evidence type="ECO:0000256" key="5">
    <source>
        <dbReference type="ARBA" id="ARBA00021006"/>
    </source>
</evidence>
<evidence type="ECO:0000256" key="4">
    <source>
        <dbReference type="ARBA" id="ARBA00012944"/>
    </source>
</evidence>
<dbReference type="AlphaFoldDB" id="A0A6G7IT35"/>
<evidence type="ECO:0000256" key="14">
    <source>
        <dbReference type="ARBA" id="ARBA00023128"/>
    </source>
</evidence>
<keyword evidence="9" id="KW-1278">Translocase</keyword>
<keyword evidence="12 17" id="KW-0520">NAD</keyword>
<dbReference type="GO" id="GO:0003954">
    <property type="term" value="F:NADH dehydrogenase activity"/>
    <property type="evidence" value="ECO:0007669"/>
    <property type="project" value="TreeGrafter"/>
</dbReference>
<feature type="domain" description="NADH:ubiquinone oxidoreductase chain 4 N-terminal" evidence="19">
    <location>
        <begin position="1"/>
        <end position="103"/>
    </location>
</feature>
<organism evidence="20">
    <name type="scientific">Oreta fuscopurpurea</name>
    <dbReference type="NCBI Taxonomy" id="2706880"/>
    <lineage>
        <taxon>Eukaryota</taxon>
        <taxon>Metazoa</taxon>
        <taxon>Ecdysozoa</taxon>
        <taxon>Arthropoda</taxon>
        <taxon>Hexapoda</taxon>
        <taxon>Insecta</taxon>
        <taxon>Pterygota</taxon>
        <taxon>Neoptera</taxon>
        <taxon>Endopterygota</taxon>
        <taxon>Lepidoptera</taxon>
        <taxon>Glossata</taxon>
        <taxon>Ditrysia</taxon>
        <taxon>Drepanoidea</taxon>
        <taxon>Drepanidae</taxon>
        <taxon>Oretinae</taxon>
        <taxon>Oreta</taxon>
    </lineage>
</organism>
<evidence type="ECO:0000313" key="20">
    <source>
        <dbReference type="EMBL" id="QII41358.1"/>
    </source>
</evidence>
<keyword evidence="11 17" id="KW-1133">Transmembrane helix</keyword>
<keyword evidence="14 17" id="KW-0496">Mitochondrion</keyword>
<evidence type="ECO:0000256" key="16">
    <source>
        <dbReference type="ARBA" id="ARBA00049551"/>
    </source>
</evidence>
<keyword evidence="15 17" id="KW-0472">Membrane</keyword>
<evidence type="ECO:0000256" key="17">
    <source>
        <dbReference type="RuleBase" id="RU003297"/>
    </source>
</evidence>